<dbReference type="KEGG" id="bpz:BP1026B_I2996"/>
<protein>
    <submittedName>
        <fullName evidence="1">Uncharacterized protein</fullName>
    </submittedName>
</protein>
<dbReference type="AlphaFoldDB" id="A0A0H3HRP5"/>
<organism evidence="1 2">
    <name type="scientific">Burkholderia pseudomallei (strain 1026b)</name>
    <dbReference type="NCBI Taxonomy" id="884204"/>
    <lineage>
        <taxon>Bacteria</taxon>
        <taxon>Pseudomonadati</taxon>
        <taxon>Pseudomonadota</taxon>
        <taxon>Betaproteobacteria</taxon>
        <taxon>Burkholderiales</taxon>
        <taxon>Burkholderiaceae</taxon>
        <taxon>Burkholderia</taxon>
        <taxon>pseudomallei group</taxon>
    </lineage>
</organism>
<evidence type="ECO:0000313" key="2">
    <source>
        <dbReference type="Proteomes" id="UP000010087"/>
    </source>
</evidence>
<reference evidence="1 2" key="1">
    <citation type="journal article" date="2012" name="PLoS ONE">
        <title>Evolution of Burkholderia pseudomallei in recurrent melioidosis.</title>
        <authorList>
            <person name="Hayden H.S."/>
            <person name="Lim R."/>
            <person name="Brittnacher M.J."/>
            <person name="Sims E.H."/>
            <person name="Ramage E.R."/>
            <person name="Fong C."/>
            <person name="Wu Z."/>
            <person name="Crist E."/>
            <person name="Chang J."/>
            <person name="Zhou Y."/>
            <person name="Radey M."/>
            <person name="Rohmer L."/>
            <person name="Haugen E."/>
            <person name="Gillett W."/>
            <person name="Wuthiekanun V."/>
            <person name="Peacock S.J."/>
            <person name="Kaul R."/>
            <person name="Miller S.I."/>
            <person name="Manoil C."/>
            <person name="Jacobs M.A."/>
        </authorList>
    </citation>
    <scope>NUCLEOTIDE SEQUENCE [LARGE SCALE GENOMIC DNA]</scope>
    <source>
        <strain evidence="1 2">1026b</strain>
    </source>
</reference>
<sequence length="31" mass="3528">MMSGITRWAQNWAGLVTRFVRAAFADRSSQL</sequence>
<accession>A0A0H3HRP5</accession>
<name>A0A0H3HRP5_BURP2</name>
<gene>
    <name evidence="1" type="ordered locus">BP1026B_I2996</name>
</gene>
<evidence type="ECO:0000313" key="1">
    <source>
        <dbReference type="EMBL" id="AFI67580.1"/>
    </source>
</evidence>
<proteinExistence type="predicted"/>
<dbReference type="EMBL" id="CP002833">
    <property type="protein sequence ID" value="AFI67580.1"/>
    <property type="molecule type" value="Genomic_DNA"/>
</dbReference>
<dbReference type="Proteomes" id="UP000010087">
    <property type="component" value="Chromosome 1"/>
</dbReference>